<dbReference type="RefSeq" id="XP_006816455.1">
    <property type="nucleotide sequence ID" value="XM_006816392.1"/>
</dbReference>
<gene>
    <name evidence="14" type="primary">LOC102806950</name>
</gene>
<organism evidence="13 14">
    <name type="scientific">Saccoglossus kowalevskii</name>
    <name type="common">Acorn worm</name>
    <dbReference type="NCBI Taxonomy" id="10224"/>
    <lineage>
        <taxon>Eukaryota</taxon>
        <taxon>Metazoa</taxon>
        <taxon>Hemichordata</taxon>
        <taxon>Enteropneusta</taxon>
        <taxon>Harrimaniidae</taxon>
        <taxon>Saccoglossus</taxon>
    </lineage>
</organism>
<keyword evidence="4 8" id="KW-0863">Zinc-finger</keyword>
<dbReference type="InterPro" id="IPR004181">
    <property type="entry name" value="Znf_MIZ"/>
</dbReference>
<dbReference type="Gene3D" id="2.130.10.10">
    <property type="entry name" value="YVTN repeat-like/Quinoprotein amine dehydrogenase"/>
    <property type="match status" value="2"/>
</dbReference>
<keyword evidence="1 7" id="KW-0853">WD repeat</keyword>
<dbReference type="InterPro" id="IPR001293">
    <property type="entry name" value="Znf_TRAF"/>
</dbReference>
<evidence type="ECO:0000256" key="5">
    <source>
        <dbReference type="ARBA" id="ARBA00022833"/>
    </source>
</evidence>
<dbReference type="Proteomes" id="UP000694865">
    <property type="component" value="Unplaced"/>
</dbReference>
<dbReference type="PROSITE" id="PS50082">
    <property type="entry name" value="WD_REPEATS_2"/>
    <property type="match status" value="3"/>
</dbReference>
<dbReference type="InterPro" id="IPR017907">
    <property type="entry name" value="Znf_RING_CS"/>
</dbReference>
<feature type="domain" description="TRAF-type" evidence="11">
    <location>
        <begin position="116"/>
        <end position="177"/>
    </location>
</feature>
<dbReference type="CDD" id="cd00200">
    <property type="entry name" value="WD40"/>
    <property type="match status" value="1"/>
</dbReference>
<dbReference type="InterPro" id="IPR001841">
    <property type="entry name" value="Znf_RING"/>
</dbReference>
<dbReference type="GeneID" id="102806950"/>
<dbReference type="InterPro" id="IPR036322">
    <property type="entry name" value="WD40_repeat_dom_sf"/>
</dbReference>
<keyword evidence="9" id="KW-0175">Coiled coil</keyword>
<feature type="domain" description="SP-RING-type" evidence="12">
    <location>
        <begin position="3"/>
        <end position="82"/>
    </location>
</feature>
<dbReference type="PROSITE" id="PS50294">
    <property type="entry name" value="WD_REPEATS_REGION"/>
    <property type="match status" value="1"/>
</dbReference>
<reference evidence="14" key="1">
    <citation type="submission" date="2025-08" db="UniProtKB">
        <authorList>
            <consortium name="RefSeq"/>
        </authorList>
    </citation>
    <scope>IDENTIFICATION</scope>
    <source>
        <tissue evidence="14">Testes</tissue>
    </source>
</reference>
<dbReference type="PROSITE" id="PS00678">
    <property type="entry name" value="WD_REPEATS_1"/>
    <property type="match status" value="2"/>
</dbReference>
<dbReference type="SUPFAM" id="SSF57850">
    <property type="entry name" value="RING/U-box"/>
    <property type="match status" value="1"/>
</dbReference>
<evidence type="ECO:0000313" key="13">
    <source>
        <dbReference type="Proteomes" id="UP000694865"/>
    </source>
</evidence>
<dbReference type="PANTHER" id="PTHR19848">
    <property type="entry name" value="WD40 REPEAT PROTEIN"/>
    <property type="match status" value="1"/>
</dbReference>
<feature type="coiled-coil region" evidence="9">
    <location>
        <begin position="189"/>
        <end position="251"/>
    </location>
</feature>
<evidence type="ECO:0000259" key="10">
    <source>
        <dbReference type="PROSITE" id="PS50089"/>
    </source>
</evidence>
<dbReference type="PROSITE" id="PS00518">
    <property type="entry name" value="ZF_RING_1"/>
    <property type="match status" value="1"/>
</dbReference>
<dbReference type="InterPro" id="IPR019775">
    <property type="entry name" value="WD40_repeat_CS"/>
</dbReference>
<name>A0ABM0M8W4_SACKO</name>
<dbReference type="SUPFAM" id="SSF49599">
    <property type="entry name" value="TRAF domain-like"/>
    <property type="match status" value="2"/>
</dbReference>
<evidence type="ECO:0000259" key="11">
    <source>
        <dbReference type="PROSITE" id="PS50145"/>
    </source>
</evidence>
<accession>A0ABM0M8W4</accession>
<evidence type="ECO:0000259" key="12">
    <source>
        <dbReference type="PROSITE" id="PS51044"/>
    </source>
</evidence>
<evidence type="ECO:0000256" key="1">
    <source>
        <dbReference type="ARBA" id="ARBA00022574"/>
    </source>
</evidence>
<feature type="domain" description="RING-type" evidence="10">
    <location>
        <begin position="18"/>
        <end position="59"/>
    </location>
</feature>
<dbReference type="PROSITE" id="PS50145">
    <property type="entry name" value="ZF_TRAF"/>
    <property type="match status" value="1"/>
</dbReference>
<protein>
    <submittedName>
        <fullName evidence="14">E3 ubiquitin-protein ligase TRAF7-like</fullName>
    </submittedName>
</protein>
<feature type="repeat" description="WD" evidence="7">
    <location>
        <begin position="351"/>
        <end position="390"/>
    </location>
</feature>
<keyword evidence="13" id="KW-1185">Reference proteome</keyword>
<evidence type="ECO:0000256" key="6">
    <source>
        <dbReference type="PROSITE-ProRule" id="PRU00207"/>
    </source>
</evidence>
<evidence type="ECO:0000313" key="14">
    <source>
        <dbReference type="RefSeq" id="XP_006816455.1"/>
    </source>
</evidence>
<evidence type="ECO:0000256" key="4">
    <source>
        <dbReference type="ARBA" id="ARBA00022771"/>
    </source>
</evidence>
<dbReference type="SMART" id="SM00184">
    <property type="entry name" value="RING"/>
    <property type="match status" value="1"/>
</dbReference>
<dbReference type="PROSITE" id="PS51044">
    <property type="entry name" value="ZF_SP_RING"/>
    <property type="match status" value="1"/>
</dbReference>
<dbReference type="SMART" id="SM00320">
    <property type="entry name" value="WD40"/>
    <property type="match status" value="7"/>
</dbReference>
<keyword evidence="3" id="KW-0677">Repeat</keyword>
<dbReference type="Gene3D" id="3.30.40.10">
    <property type="entry name" value="Zinc/RING finger domain, C3HC4 (zinc finger)"/>
    <property type="match status" value="3"/>
</dbReference>
<dbReference type="InterPro" id="IPR013083">
    <property type="entry name" value="Znf_RING/FYVE/PHD"/>
</dbReference>
<dbReference type="InterPro" id="IPR001680">
    <property type="entry name" value="WD40_rpt"/>
</dbReference>
<dbReference type="Pfam" id="PF00400">
    <property type="entry name" value="WD40"/>
    <property type="match status" value="4"/>
</dbReference>
<feature type="repeat" description="WD" evidence="7">
    <location>
        <begin position="309"/>
        <end position="341"/>
    </location>
</feature>
<feature type="repeat" description="WD" evidence="7">
    <location>
        <begin position="514"/>
        <end position="555"/>
    </location>
</feature>
<dbReference type="SUPFAM" id="SSF50978">
    <property type="entry name" value="WD40 repeat-like"/>
    <property type="match status" value="1"/>
</dbReference>
<feature type="zinc finger region" description="TRAF-type" evidence="6">
    <location>
        <begin position="116"/>
        <end position="177"/>
    </location>
</feature>
<proteinExistence type="predicted"/>
<dbReference type="PROSITE" id="PS50089">
    <property type="entry name" value="ZF_RING_2"/>
    <property type="match status" value="1"/>
</dbReference>
<dbReference type="PANTHER" id="PTHR19848:SF6">
    <property type="entry name" value="E3 UBIQUITIN-PROTEIN LIGASE TRAF7"/>
    <property type="match status" value="1"/>
</dbReference>
<keyword evidence="2 6" id="KW-0479">Metal-binding</keyword>
<dbReference type="InterPro" id="IPR027370">
    <property type="entry name" value="Znf-RING_euk"/>
</dbReference>
<sequence>MADDGTVFVLPPSSHLLCPICQKLFTDPVISVNCGHTFCRACILNRESEESTRSCPLDERNYEDKDLVVNRAIVGQIEDLQVYCCHGLMRSESQDLFVRDESGCPESITFGSRQNHEEDCQYALVPCVNNPEQCGNFRRRDLEEHFKICTFTPCPHRDRGCEFVGNLESIDQHSTSCYYRPPVDHTEEIIALQNQNEELNTSVKTLTERIAWLEKYKDSLSARLDKYASALNNLQQKYDQMQQVVEHQQNIIAACIPNGRGRLTSSISTFLQGNCNGKSKSITTAGSQEGIAKTEKWMMPFEFKCIGTLRGHQDIVLCMVTKNHKLYSAGADGVIRAWDIDALARGTVQTFKGHTGSINALLDGADFLYSAGSDHTIRSWHYEKLTAEHKCRKDAHNDSVSALGKSGCNLFSSSHSCIKVWNGNTLEPVHTIPGLHHWVRALAIDHSKGRLYSGCHNTIYVWDTGNKFALKRKLDHTHGSVHSLCITPKYLIVGTYNQNIQLYDVEKLKHVRTLSGHVGTITSLLTSPSGGYLFSSSYDNTVQVWNLENFLPIQSLCRHEGSVNAVVLHNDLLFTGADDKEIKVDVDLSVRNVDFDQCSRP</sequence>
<evidence type="ECO:0000256" key="3">
    <source>
        <dbReference type="ARBA" id="ARBA00022737"/>
    </source>
</evidence>
<keyword evidence="5 6" id="KW-0862">Zinc</keyword>
<evidence type="ECO:0000256" key="9">
    <source>
        <dbReference type="SAM" id="Coils"/>
    </source>
</evidence>
<evidence type="ECO:0000256" key="7">
    <source>
        <dbReference type="PROSITE-ProRule" id="PRU00221"/>
    </source>
</evidence>
<dbReference type="Pfam" id="PF13445">
    <property type="entry name" value="zf-RING_UBOX"/>
    <property type="match status" value="1"/>
</dbReference>
<evidence type="ECO:0000256" key="8">
    <source>
        <dbReference type="PROSITE-ProRule" id="PRU00452"/>
    </source>
</evidence>
<dbReference type="InterPro" id="IPR015943">
    <property type="entry name" value="WD40/YVTN_repeat-like_dom_sf"/>
</dbReference>
<evidence type="ECO:0000256" key="2">
    <source>
        <dbReference type="ARBA" id="ARBA00022723"/>
    </source>
</evidence>